<dbReference type="AlphaFoldDB" id="A0A3D8I5I5"/>
<feature type="domain" description="Campylobacter invasion antigen D C-terminal" evidence="1">
    <location>
        <begin position="44"/>
        <end position="95"/>
    </location>
</feature>
<dbReference type="EMBL" id="NXLR01000003">
    <property type="protein sequence ID" value="RDU60430.1"/>
    <property type="molecule type" value="Genomic_DNA"/>
</dbReference>
<proteinExistence type="predicted"/>
<sequence length="99" mass="11559">MELKDLILQTLNEISEVNEDSPKPYQSNGAQNTFDSIHANTILRNECEFLEMLQERLLVLFEGLNAPHNKNLETKLNITINFLEYQLSIINERLNDIKR</sequence>
<dbReference type="Pfam" id="PF21862">
    <property type="entry name" value="CiaD"/>
    <property type="match status" value="1"/>
</dbReference>
<organism evidence="2 3">
    <name type="scientific">Helicobacter marmotae</name>
    <dbReference type="NCBI Taxonomy" id="152490"/>
    <lineage>
        <taxon>Bacteria</taxon>
        <taxon>Pseudomonadati</taxon>
        <taxon>Campylobacterota</taxon>
        <taxon>Epsilonproteobacteria</taxon>
        <taxon>Campylobacterales</taxon>
        <taxon>Helicobacteraceae</taxon>
        <taxon>Helicobacter</taxon>
    </lineage>
</organism>
<protein>
    <recommendedName>
        <fullName evidence="1">Campylobacter invasion antigen D C-terminal domain-containing protein</fullName>
    </recommendedName>
</protein>
<evidence type="ECO:0000313" key="2">
    <source>
        <dbReference type="EMBL" id="RDU60430.1"/>
    </source>
</evidence>
<accession>A0A3D8I5I5</accession>
<keyword evidence="3" id="KW-1185">Reference proteome</keyword>
<dbReference type="InterPro" id="IPR054057">
    <property type="entry name" value="CiaD_C"/>
</dbReference>
<dbReference type="OrthoDB" id="5329345at2"/>
<gene>
    <name evidence="2" type="ORF">CQA63_02420</name>
</gene>
<dbReference type="RefSeq" id="WP_104700309.1">
    <property type="nucleotide sequence ID" value="NZ_FZPP01000026.1"/>
</dbReference>
<evidence type="ECO:0000313" key="3">
    <source>
        <dbReference type="Proteomes" id="UP000256599"/>
    </source>
</evidence>
<comment type="caution">
    <text evidence="2">The sequence shown here is derived from an EMBL/GenBank/DDBJ whole genome shotgun (WGS) entry which is preliminary data.</text>
</comment>
<dbReference type="Proteomes" id="UP000256599">
    <property type="component" value="Unassembled WGS sequence"/>
</dbReference>
<evidence type="ECO:0000259" key="1">
    <source>
        <dbReference type="Pfam" id="PF21862"/>
    </source>
</evidence>
<name>A0A3D8I5I5_9HELI</name>
<reference evidence="2 3" key="1">
    <citation type="submission" date="2018-04" db="EMBL/GenBank/DDBJ databases">
        <title>Novel Campyloabacter and Helicobacter Species and Strains.</title>
        <authorList>
            <person name="Mannion A.J."/>
            <person name="Shen Z."/>
            <person name="Fox J.G."/>
        </authorList>
    </citation>
    <scope>NUCLEOTIDE SEQUENCE [LARGE SCALE GENOMIC DNA]</scope>
    <source>
        <strain evidence="2 3">MIT 98-6070</strain>
    </source>
</reference>